<evidence type="ECO:0000256" key="3">
    <source>
        <dbReference type="ARBA" id="ARBA00022559"/>
    </source>
</evidence>
<evidence type="ECO:0000256" key="1">
    <source>
        <dbReference type="ARBA" id="ARBA00009796"/>
    </source>
</evidence>
<dbReference type="HAMAP" id="MF_00401">
    <property type="entry name" value="Peroxiredoxin"/>
    <property type="match status" value="1"/>
</dbReference>
<evidence type="ECO:0000256" key="6">
    <source>
        <dbReference type="ARBA" id="ARBA00023284"/>
    </source>
</evidence>
<protein>
    <recommendedName>
        <fullName evidence="8">Peroxiredoxin</fullName>
        <ecNumber evidence="8">1.11.1.24</ecNumber>
    </recommendedName>
    <alternativeName>
        <fullName evidence="8">Thioredoxin-dependent peroxiredoxin</fullName>
    </alternativeName>
</protein>
<dbReference type="EC" id="1.11.1.24" evidence="8"/>
<dbReference type="Pfam" id="PF10417">
    <property type="entry name" value="1-cysPrx_C"/>
    <property type="match status" value="1"/>
</dbReference>
<comment type="caution">
    <text evidence="8">Lacks conserved residue(s) required for the propagation of feature annotation.</text>
</comment>
<keyword evidence="11" id="KW-1185">Reference proteome</keyword>
<comment type="catalytic activity">
    <reaction evidence="8">
        <text>a hydroperoxide + [thioredoxin]-dithiol = an alcohol + [thioredoxin]-disulfide + H2O</text>
        <dbReference type="Rhea" id="RHEA:62620"/>
        <dbReference type="Rhea" id="RHEA-COMP:10698"/>
        <dbReference type="Rhea" id="RHEA-COMP:10700"/>
        <dbReference type="ChEBI" id="CHEBI:15377"/>
        <dbReference type="ChEBI" id="CHEBI:29950"/>
        <dbReference type="ChEBI" id="CHEBI:30879"/>
        <dbReference type="ChEBI" id="CHEBI:35924"/>
        <dbReference type="ChEBI" id="CHEBI:50058"/>
        <dbReference type="EC" id="1.11.1.24"/>
    </reaction>
</comment>
<comment type="similarity">
    <text evidence="1">Belongs to the peroxiredoxin family. AhpC/Prx1 subfamily.</text>
</comment>
<gene>
    <name evidence="10" type="ORF">KQI42_01260</name>
</gene>
<dbReference type="InterPro" id="IPR013766">
    <property type="entry name" value="Thioredoxin_domain"/>
</dbReference>
<dbReference type="InterPro" id="IPR050217">
    <property type="entry name" value="Peroxiredoxin"/>
</dbReference>
<comment type="function">
    <text evidence="8">Thiol-specific peroxidase that catalyzes the reduction of hydrogen peroxide and organic hydroperoxides to water and alcohols, respectively. Plays a role in cell protection against oxidative stress by detoxifying peroxides.</text>
</comment>
<feature type="binding site" evidence="8">
    <location>
        <position position="125"/>
    </location>
    <ligand>
        <name>substrate</name>
    </ligand>
</feature>
<dbReference type="InterPro" id="IPR022915">
    <property type="entry name" value="Peroxiredoxin_TDXH"/>
</dbReference>
<evidence type="ECO:0000256" key="2">
    <source>
        <dbReference type="ARBA" id="ARBA00022490"/>
    </source>
</evidence>
<dbReference type="PIRSF" id="PIRSF000239">
    <property type="entry name" value="AHPC"/>
    <property type="match status" value="1"/>
</dbReference>
<dbReference type="CDD" id="cd03016">
    <property type="entry name" value="PRX_1cys"/>
    <property type="match status" value="1"/>
</dbReference>
<evidence type="ECO:0000256" key="8">
    <source>
        <dbReference type="HAMAP-Rule" id="MF_00401"/>
    </source>
</evidence>
<comment type="subunit">
    <text evidence="8">Homodecamer. Pentamer of dimers that assemble into a ring structure.</text>
</comment>
<keyword evidence="5 8" id="KW-0560">Oxidoreductase</keyword>
<dbReference type="NCBIfam" id="NF009668">
    <property type="entry name" value="PRK13189.1"/>
    <property type="match status" value="1"/>
</dbReference>
<keyword evidence="6 8" id="KW-0676">Redox-active center</keyword>
<dbReference type="InterPro" id="IPR000866">
    <property type="entry name" value="AhpC/TSA"/>
</dbReference>
<dbReference type="PANTHER" id="PTHR10681">
    <property type="entry name" value="THIOREDOXIN PEROXIDASE"/>
    <property type="match status" value="1"/>
</dbReference>
<feature type="domain" description="Thioredoxin" evidence="9">
    <location>
        <begin position="7"/>
        <end position="162"/>
    </location>
</feature>
<dbReference type="InterPro" id="IPR045020">
    <property type="entry name" value="PRX_1cys"/>
</dbReference>
<evidence type="ECO:0000256" key="5">
    <source>
        <dbReference type="ARBA" id="ARBA00023002"/>
    </source>
</evidence>
<evidence type="ECO:0000256" key="4">
    <source>
        <dbReference type="ARBA" id="ARBA00022862"/>
    </source>
</evidence>
<dbReference type="InterPro" id="IPR019479">
    <property type="entry name" value="Peroxiredoxin_C"/>
</dbReference>
<comment type="miscellaneous">
    <text evidence="8">The active site is a conserved redox-active cysteine residue, the peroxidatic cysteine (C(P)), which makes the nucleophilic attack on the peroxide substrate. The peroxide oxidizes the C(P)-SH to cysteine sulfenic acid (C(P)-SOH), which then reacts with another cysteine residue, the resolving cysteine (C(R)), to form a disulfide bridge. The disulfide is subsequently reduced by an appropriate electron donor to complete the catalytic cycle. In this 1-Cys peroxiredoxin, no C(R) is present and C(P) instead forms a disulfide with a cysteine from another protein or with a small thiol molecule.</text>
</comment>
<dbReference type="PROSITE" id="PS51352">
    <property type="entry name" value="THIOREDOXIN_2"/>
    <property type="match status" value="1"/>
</dbReference>
<sequence>MEEKRMTLLGERFPSMEVVTTHGTKKIPEDYEGKWFVLFSHPSDFTPVCTTEFVEFARKSEEFKKLNTELIGLSVDQVFSHIKWVEWIKEHTDITIPFPVIADELGRVSNQLGMIHENKGTNTVRAVFIVDDKGIIRLIMYYPQEVGRDIDEILRSVKALQTADKHSVALPEKWPNNYLIGDKVIVPPANNEALVAERKEKINNKELEAFDWWFVYKNL</sequence>
<dbReference type="Proteomes" id="UP000749471">
    <property type="component" value="Unassembled WGS sequence"/>
</dbReference>
<dbReference type="RefSeq" id="WP_216515958.1">
    <property type="nucleotide sequence ID" value="NZ_JAHLPM010000001.1"/>
</dbReference>
<name>A0ABS6E2Y4_9FIRM</name>
<organism evidence="10 11">
    <name type="scientific">Tissierella simiarum</name>
    <dbReference type="NCBI Taxonomy" id="2841534"/>
    <lineage>
        <taxon>Bacteria</taxon>
        <taxon>Bacillati</taxon>
        <taxon>Bacillota</taxon>
        <taxon>Tissierellia</taxon>
        <taxon>Tissierellales</taxon>
        <taxon>Tissierellaceae</taxon>
        <taxon>Tissierella</taxon>
    </lineage>
</organism>
<feature type="active site" description="Cysteine sulfenic acid (-SOH) intermediate" evidence="8">
    <location>
        <position position="49"/>
    </location>
</feature>
<proteinExistence type="inferred from homology"/>
<evidence type="ECO:0000313" key="11">
    <source>
        <dbReference type="Proteomes" id="UP000749471"/>
    </source>
</evidence>
<dbReference type="InterPro" id="IPR024706">
    <property type="entry name" value="Peroxiredoxin_AhpC-typ"/>
</dbReference>
<accession>A0ABS6E2Y4</accession>
<dbReference type="Pfam" id="PF00578">
    <property type="entry name" value="AhpC-TSA"/>
    <property type="match status" value="1"/>
</dbReference>
<comment type="similarity">
    <text evidence="7 8">Belongs to the peroxiredoxin family. Prx6 subfamily.</text>
</comment>
<evidence type="ECO:0000313" key="10">
    <source>
        <dbReference type="EMBL" id="MBU5436613.1"/>
    </source>
</evidence>
<reference evidence="10 11" key="1">
    <citation type="submission" date="2021-06" db="EMBL/GenBank/DDBJ databases">
        <authorList>
            <person name="Sun Q."/>
            <person name="Li D."/>
        </authorList>
    </citation>
    <scope>NUCLEOTIDE SEQUENCE [LARGE SCALE GENOMIC DNA]</scope>
    <source>
        <strain evidence="10 11">MSJ-40</strain>
    </source>
</reference>
<keyword evidence="4 8" id="KW-0049">Antioxidant</keyword>
<dbReference type="EMBL" id="JAHLPM010000001">
    <property type="protein sequence ID" value="MBU5436613.1"/>
    <property type="molecule type" value="Genomic_DNA"/>
</dbReference>
<evidence type="ECO:0000259" key="9">
    <source>
        <dbReference type="PROSITE" id="PS51352"/>
    </source>
</evidence>
<keyword evidence="2 8" id="KW-0963">Cytoplasm</keyword>
<evidence type="ECO:0000256" key="7">
    <source>
        <dbReference type="ARBA" id="ARBA00025719"/>
    </source>
</evidence>
<comment type="subcellular location">
    <subcellularLocation>
        <location evidence="8">Cytoplasm</location>
    </subcellularLocation>
</comment>
<comment type="caution">
    <text evidence="10">The sequence shown here is derived from an EMBL/GenBank/DDBJ whole genome shotgun (WGS) entry which is preliminary data.</text>
</comment>
<dbReference type="PANTHER" id="PTHR10681:SF171">
    <property type="entry name" value="PEROXIREDOXIN 4"/>
    <property type="match status" value="1"/>
</dbReference>
<keyword evidence="3 8" id="KW-0575">Peroxidase</keyword>